<accession>U5BRP4</accession>
<dbReference type="AlphaFoldDB" id="U5BRP4"/>
<name>U5BRP4_9BACT</name>
<gene>
    <name evidence="1" type="ORF">P872_14320</name>
</gene>
<proteinExistence type="predicted"/>
<reference evidence="1 2" key="1">
    <citation type="journal article" date="2013" name="Genome Announc.">
        <title>Draft Genome Sequence of the Psychrophilic and Alkaliphilic Rhodonellum psychrophilum Strain GCM71T.</title>
        <authorList>
            <person name="Hauptmann A.L."/>
            <person name="Glaring M.A."/>
            <person name="Hallin P.F."/>
            <person name="Prieme A."/>
            <person name="Stougaard P."/>
        </authorList>
    </citation>
    <scope>NUCLEOTIDE SEQUENCE [LARGE SCALE GENOMIC DNA]</scope>
    <source>
        <strain evidence="1 2">GCM71</strain>
    </source>
</reference>
<comment type="caution">
    <text evidence="1">The sequence shown here is derived from an EMBL/GenBank/DDBJ whole genome shotgun (WGS) entry which is preliminary data.</text>
</comment>
<dbReference type="EMBL" id="AWXR01000138">
    <property type="protein sequence ID" value="ERM80194.1"/>
    <property type="molecule type" value="Genomic_DNA"/>
</dbReference>
<evidence type="ECO:0000313" key="1">
    <source>
        <dbReference type="EMBL" id="ERM80194.1"/>
    </source>
</evidence>
<evidence type="ECO:0000313" key="2">
    <source>
        <dbReference type="Proteomes" id="UP000016843"/>
    </source>
</evidence>
<sequence>MSRAFVFRSAFDLLGYHLVSSSNQDDILAAFLFQIKRDSNAHIVPAVSKIQISGIDQI</sequence>
<organism evidence="1 2">
    <name type="scientific">Rhodonellum psychrophilum GCM71 = DSM 17998</name>
    <dbReference type="NCBI Taxonomy" id="1123057"/>
    <lineage>
        <taxon>Bacteria</taxon>
        <taxon>Pseudomonadati</taxon>
        <taxon>Bacteroidota</taxon>
        <taxon>Cytophagia</taxon>
        <taxon>Cytophagales</taxon>
        <taxon>Cytophagaceae</taxon>
        <taxon>Rhodonellum</taxon>
    </lineage>
</organism>
<dbReference type="Proteomes" id="UP000016843">
    <property type="component" value="Unassembled WGS sequence"/>
</dbReference>
<keyword evidence="2" id="KW-1185">Reference proteome</keyword>
<protein>
    <submittedName>
        <fullName evidence="1">Uncharacterized protein</fullName>
    </submittedName>
</protein>